<dbReference type="PANTHER" id="PTHR45721">
    <property type="entry name" value="LAMIN DM0-RELATED"/>
    <property type="match status" value="1"/>
</dbReference>
<reference evidence="10 11" key="1">
    <citation type="submission" date="2022-12" db="EMBL/GenBank/DDBJ databases">
        <title>Chromosome-level genome of Tegillarca granosa.</title>
        <authorList>
            <person name="Kim J."/>
        </authorList>
    </citation>
    <scope>NUCLEOTIDE SEQUENCE [LARGE SCALE GENOMIC DNA]</scope>
    <source>
        <strain evidence="10">Teg-2019</strain>
        <tissue evidence="10">Adductor muscle</tissue>
    </source>
</reference>
<dbReference type="PROSITE" id="PS00226">
    <property type="entry name" value="IF_ROD_1"/>
    <property type="match status" value="1"/>
</dbReference>
<dbReference type="PROSITE" id="PS51841">
    <property type="entry name" value="LTD"/>
    <property type="match status" value="1"/>
</dbReference>
<feature type="region of interest" description="Disordered" evidence="7">
    <location>
        <begin position="423"/>
        <end position="458"/>
    </location>
</feature>
<dbReference type="Gene3D" id="1.20.5.1160">
    <property type="entry name" value="Vasodilator-stimulated phosphoprotein"/>
    <property type="match status" value="1"/>
</dbReference>
<dbReference type="PANTHER" id="PTHR45721:SF11">
    <property type="entry name" value="LAMIN DM0-RELATED"/>
    <property type="match status" value="1"/>
</dbReference>
<dbReference type="Pfam" id="PF00932">
    <property type="entry name" value="LTD"/>
    <property type="match status" value="1"/>
</dbReference>
<feature type="domain" description="LTD" evidence="8">
    <location>
        <begin position="312"/>
        <end position="427"/>
    </location>
</feature>
<dbReference type="SUPFAM" id="SSF64593">
    <property type="entry name" value="Intermediate filament protein, coiled coil region"/>
    <property type="match status" value="1"/>
</dbReference>
<dbReference type="InterPro" id="IPR018039">
    <property type="entry name" value="IF_conserved"/>
</dbReference>
<dbReference type="InterPro" id="IPR036415">
    <property type="entry name" value="Lamin_tail_dom_sf"/>
</dbReference>
<feature type="coiled-coil region" evidence="6">
    <location>
        <begin position="3"/>
        <end position="93"/>
    </location>
</feature>
<feature type="domain" description="IF rod" evidence="9">
    <location>
        <begin position="1"/>
        <end position="270"/>
    </location>
</feature>
<evidence type="ECO:0000259" key="8">
    <source>
        <dbReference type="PROSITE" id="PS51841"/>
    </source>
</evidence>
<feature type="coiled-coil region" evidence="6">
    <location>
        <begin position="117"/>
        <end position="223"/>
    </location>
</feature>
<organism evidence="10 11">
    <name type="scientific">Tegillarca granosa</name>
    <name type="common">Malaysian cockle</name>
    <name type="synonym">Anadara granosa</name>
    <dbReference type="NCBI Taxonomy" id="220873"/>
    <lineage>
        <taxon>Eukaryota</taxon>
        <taxon>Metazoa</taxon>
        <taxon>Spiralia</taxon>
        <taxon>Lophotrochozoa</taxon>
        <taxon>Mollusca</taxon>
        <taxon>Bivalvia</taxon>
        <taxon>Autobranchia</taxon>
        <taxon>Pteriomorphia</taxon>
        <taxon>Arcoida</taxon>
        <taxon>Arcoidea</taxon>
        <taxon>Arcidae</taxon>
        <taxon>Tegillarca</taxon>
    </lineage>
</organism>
<dbReference type="Proteomes" id="UP001217089">
    <property type="component" value="Unassembled WGS sequence"/>
</dbReference>
<evidence type="ECO:0000256" key="7">
    <source>
        <dbReference type="SAM" id="MobiDB-lite"/>
    </source>
</evidence>
<keyword evidence="4" id="KW-0539">Nucleus</keyword>
<accession>A0ABQ9EJV4</accession>
<evidence type="ECO:0000313" key="10">
    <source>
        <dbReference type="EMBL" id="KAJ8304166.1"/>
    </source>
</evidence>
<evidence type="ECO:0008006" key="12">
    <source>
        <dbReference type="Google" id="ProtNLM"/>
    </source>
</evidence>
<sequence length="458" mass="52803">MRYHKRDREAKNLENQIQALEKQNAELENKATNAENQRKHLEKENNRLRADISALERQLANARKELEKETLQRVDLENRVQSLKEDLAFKTQVHQQELAETKKKTVIEREEIDAGVREEYEARLQEQLQDLREIQEEQLREVKLEYESMYERRFGDMQSALDRSMTSSDSSREDLRVTKKKISELTSEVDKLRSQVTAYESRIRDLEDQLAREQDENAERLAAKDLELGELRQLLNDQMQEYSDLLDVKIKLDNEIMAYRKLLEVEEERLNLSQTSMSSSSPGSTPVGRSKKRKRVALSEEVEEFSSESASSGFATSSSASGNVQISETDPEGKFVKIENKSGDDIAVGGWQLKHTAGDQETTYKFHRNLLLRAGETCTVWSSGVGQTHNPPNDLVMKGSRWFTDDEMKTILINSDGNEVASRDMKKTIQRTSSSFRSSGYDDLESRRRSKEERCSIM</sequence>
<proteinExistence type="inferred from homology"/>
<dbReference type="Gene3D" id="1.20.5.170">
    <property type="match status" value="1"/>
</dbReference>
<evidence type="ECO:0000256" key="2">
    <source>
        <dbReference type="ARBA" id="ARBA00022754"/>
    </source>
</evidence>
<evidence type="ECO:0000256" key="6">
    <source>
        <dbReference type="SAM" id="Coils"/>
    </source>
</evidence>
<dbReference type="Pfam" id="PF00038">
    <property type="entry name" value="Filament"/>
    <property type="match status" value="1"/>
</dbReference>
<evidence type="ECO:0000256" key="1">
    <source>
        <dbReference type="ARBA" id="ARBA00004123"/>
    </source>
</evidence>
<evidence type="ECO:0000256" key="5">
    <source>
        <dbReference type="RuleBase" id="RU000685"/>
    </source>
</evidence>
<dbReference type="InterPro" id="IPR039008">
    <property type="entry name" value="IF_rod_dom"/>
</dbReference>
<evidence type="ECO:0000256" key="4">
    <source>
        <dbReference type="ARBA" id="ARBA00023242"/>
    </source>
</evidence>
<feature type="region of interest" description="Disordered" evidence="7">
    <location>
        <begin position="272"/>
        <end position="333"/>
    </location>
</feature>
<feature type="compositionally biased region" description="Basic and acidic residues" evidence="7">
    <location>
        <begin position="444"/>
        <end position="458"/>
    </location>
</feature>
<evidence type="ECO:0000259" key="9">
    <source>
        <dbReference type="PROSITE" id="PS51842"/>
    </source>
</evidence>
<evidence type="ECO:0000313" key="11">
    <source>
        <dbReference type="Proteomes" id="UP001217089"/>
    </source>
</evidence>
<feature type="compositionally biased region" description="Low complexity" evidence="7">
    <location>
        <begin position="307"/>
        <end position="322"/>
    </location>
</feature>
<feature type="compositionally biased region" description="Low complexity" evidence="7">
    <location>
        <begin position="273"/>
        <end position="288"/>
    </location>
</feature>
<gene>
    <name evidence="10" type="ORF">KUTeg_017749</name>
</gene>
<dbReference type="Gene3D" id="2.60.40.1260">
    <property type="entry name" value="Lamin Tail domain"/>
    <property type="match status" value="1"/>
</dbReference>
<keyword evidence="2 5" id="KW-0403">Intermediate filament</keyword>
<comment type="subcellular location">
    <subcellularLocation>
        <location evidence="1">Nucleus</location>
    </subcellularLocation>
</comment>
<keyword evidence="11" id="KW-1185">Reference proteome</keyword>
<keyword evidence="3 6" id="KW-0175">Coiled coil</keyword>
<dbReference type="InterPro" id="IPR001322">
    <property type="entry name" value="Lamin_tail_dom"/>
</dbReference>
<dbReference type="SUPFAM" id="SSF74853">
    <property type="entry name" value="Lamin A/C globular tail domain"/>
    <property type="match status" value="1"/>
</dbReference>
<comment type="caution">
    <text evidence="10">The sequence shown here is derived from an EMBL/GenBank/DDBJ whole genome shotgun (WGS) entry which is preliminary data.</text>
</comment>
<dbReference type="SMART" id="SM01391">
    <property type="entry name" value="Filament"/>
    <property type="match status" value="1"/>
</dbReference>
<protein>
    <recommendedName>
        <fullName evidence="12">Lamin</fullName>
    </recommendedName>
</protein>
<comment type="similarity">
    <text evidence="5">Belongs to the intermediate filament family.</text>
</comment>
<dbReference type="EMBL" id="JARBDR010000903">
    <property type="protein sequence ID" value="KAJ8304166.1"/>
    <property type="molecule type" value="Genomic_DNA"/>
</dbReference>
<dbReference type="PROSITE" id="PS51842">
    <property type="entry name" value="IF_ROD_2"/>
    <property type="match status" value="1"/>
</dbReference>
<name>A0ABQ9EJV4_TEGGR</name>
<evidence type="ECO:0000256" key="3">
    <source>
        <dbReference type="ARBA" id="ARBA00023054"/>
    </source>
</evidence>